<dbReference type="Gene3D" id="3.40.50.720">
    <property type="entry name" value="NAD(P)-binding Rossmann-like Domain"/>
    <property type="match status" value="1"/>
</dbReference>
<dbReference type="InterPro" id="IPR002347">
    <property type="entry name" value="SDR_fam"/>
</dbReference>
<dbReference type="EMBL" id="CP049140">
    <property type="protein sequence ID" value="QIE91049.1"/>
    <property type="molecule type" value="Genomic_DNA"/>
</dbReference>
<dbReference type="SMART" id="SM00822">
    <property type="entry name" value="PKS_KR"/>
    <property type="match status" value="1"/>
</dbReference>
<keyword evidence="2" id="KW-0560">Oxidoreductase</keyword>
<dbReference type="RefSeq" id="WP_024764220.1">
    <property type="nucleotide sequence ID" value="NZ_CAMIIC010000002.1"/>
</dbReference>
<dbReference type="Pfam" id="PF00106">
    <property type="entry name" value="adh_short"/>
    <property type="match status" value="1"/>
</dbReference>
<dbReference type="CDD" id="cd05233">
    <property type="entry name" value="SDR_c"/>
    <property type="match status" value="1"/>
</dbReference>
<dbReference type="Proteomes" id="UP000501063">
    <property type="component" value="Chromosome"/>
</dbReference>
<dbReference type="PRINTS" id="PR00081">
    <property type="entry name" value="GDHRDH"/>
</dbReference>
<evidence type="ECO:0000256" key="3">
    <source>
        <dbReference type="RuleBase" id="RU000363"/>
    </source>
</evidence>
<dbReference type="InterPro" id="IPR036291">
    <property type="entry name" value="NAD(P)-bd_dom_sf"/>
</dbReference>
<accession>A0A6G6J6U5</accession>
<evidence type="ECO:0000256" key="1">
    <source>
        <dbReference type="ARBA" id="ARBA00006484"/>
    </source>
</evidence>
<dbReference type="PROSITE" id="PS00061">
    <property type="entry name" value="ADH_SHORT"/>
    <property type="match status" value="1"/>
</dbReference>
<proteinExistence type="inferred from homology"/>
<gene>
    <name evidence="5" type="ORF">G5B91_27545</name>
</gene>
<evidence type="ECO:0000259" key="4">
    <source>
        <dbReference type="SMART" id="SM00822"/>
    </source>
</evidence>
<evidence type="ECO:0000256" key="2">
    <source>
        <dbReference type="ARBA" id="ARBA00023002"/>
    </source>
</evidence>
<dbReference type="GO" id="GO:0016491">
    <property type="term" value="F:oxidoreductase activity"/>
    <property type="evidence" value="ECO:0007669"/>
    <property type="project" value="UniProtKB-KW"/>
</dbReference>
<dbReference type="KEGG" id="pnt:G5B91_27545"/>
<dbReference type="InterPro" id="IPR020904">
    <property type="entry name" value="Sc_DH/Rdtase_CS"/>
</dbReference>
<evidence type="ECO:0000313" key="5">
    <source>
        <dbReference type="EMBL" id="QIE91049.1"/>
    </source>
</evidence>
<dbReference type="PANTHER" id="PTHR43639">
    <property type="entry name" value="OXIDOREDUCTASE, SHORT-CHAIN DEHYDROGENASE/REDUCTASE FAMILY (AFU_ORTHOLOGUE AFUA_5G02870)"/>
    <property type="match status" value="1"/>
</dbReference>
<dbReference type="SUPFAM" id="SSF51735">
    <property type="entry name" value="NAD(P)-binding Rossmann-fold domains"/>
    <property type="match status" value="1"/>
</dbReference>
<dbReference type="InterPro" id="IPR057326">
    <property type="entry name" value="KR_dom"/>
</dbReference>
<dbReference type="NCBIfam" id="NF005559">
    <property type="entry name" value="PRK07231.1"/>
    <property type="match status" value="1"/>
</dbReference>
<comment type="similarity">
    <text evidence="1 3">Belongs to the short-chain dehydrogenases/reductases (SDR) family.</text>
</comment>
<protein>
    <submittedName>
        <fullName evidence="5">SDR family oxidoreductase</fullName>
    </submittedName>
</protein>
<dbReference type="PRINTS" id="PR00080">
    <property type="entry name" value="SDRFAMILY"/>
</dbReference>
<evidence type="ECO:0000313" key="6">
    <source>
        <dbReference type="Proteomes" id="UP000501063"/>
    </source>
</evidence>
<feature type="domain" description="Ketoreductase" evidence="4">
    <location>
        <begin position="16"/>
        <end position="200"/>
    </location>
</feature>
<dbReference type="FunFam" id="3.40.50.720:FF:000084">
    <property type="entry name" value="Short-chain dehydrogenase reductase"/>
    <property type="match status" value="1"/>
</dbReference>
<name>A0A6G6J6U5_PSENT</name>
<dbReference type="AlphaFoldDB" id="A0A6G6J6U5"/>
<sequence>MSNDAKTDRWFDLSGKVILVTGGSRGLGYQMVRAFAEHGADVIIASRKLEACEVVAEEVRALGRRALAVACHVGKWVEVERLVEVAYAEFGRIDVLVNNAGMSPAVPTHEVSEELFDKVIGLNFKGPFRLSALVAQRMVEGAGGSIINVSSTGGIRPSPQIIPYAGAKAALNAMSVGLAQEYGPKVRVNTISAGPFLTDIARAWSEEMRQSCANALGRPGRPEEVVTTALYLASPHSSYTTGSLIKVDGGLP</sequence>
<organism evidence="5 6">
    <name type="scientific">Pseudomonas nitroreducens</name>
    <dbReference type="NCBI Taxonomy" id="46680"/>
    <lineage>
        <taxon>Bacteria</taxon>
        <taxon>Pseudomonadati</taxon>
        <taxon>Pseudomonadota</taxon>
        <taxon>Gammaproteobacteria</taxon>
        <taxon>Pseudomonadales</taxon>
        <taxon>Pseudomonadaceae</taxon>
        <taxon>Pseudomonas</taxon>
    </lineage>
</organism>
<dbReference type="PANTHER" id="PTHR43639:SF1">
    <property type="entry name" value="SHORT-CHAIN DEHYDROGENASE_REDUCTASE FAMILY PROTEIN"/>
    <property type="match status" value="1"/>
</dbReference>
<reference evidence="5 6" key="1">
    <citation type="submission" date="2020-02" db="EMBL/GenBank/DDBJ databases">
        <title>Integrative conjugative elements (ICEs) and plasmids drive adaptation of Pseudomonas nitroreducens strain HBP1 to wastewater environment.</title>
        <authorList>
            <person name="Sentchilo V."/>
            <person name="Carraro N."/>
            <person name="Bertelli C."/>
            <person name="van der Meer J.R."/>
        </authorList>
    </citation>
    <scope>NUCLEOTIDE SEQUENCE [LARGE SCALE GENOMIC DNA]</scope>
    <source>
        <strain evidence="5 6">HBP1</strain>
    </source>
</reference>